<dbReference type="EMBL" id="PVQB02000059">
    <property type="protein sequence ID" value="KAF4344309.1"/>
    <property type="molecule type" value="Genomic_DNA"/>
</dbReference>
<keyword evidence="3" id="KW-1185">Reference proteome</keyword>
<dbReference type="AlphaFoldDB" id="A0A9P5E3S1"/>
<feature type="domain" description="C2H2-type" evidence="1">
    <location>
        <begin position="47"/>
        <end position="70"/>
    </location>
</feature>
<reference evidence="2" key="2">
    <citation type="submission" date="2020-02" db="EMBL/GenBank/DDBJ databases">
        <title>Identification and distribution of gene clusters putatively required for synthesis of sphingolipid metabolism inhibitors in phylogenetically diverse species of the filamentous fungus Fusarium.</title>
        <authorList>
            <person name="Kim H.-S."/>
            <person name="Busman M."/>
            <person name="Brown D.W."/>
            <person name="Divon H."/>
            <person name="Uhlig S."/>
            <person name="Proctor R.H."/>
        </authorList>
    </citation>
    <scope>NUCLEOTIDE SEQUENCE</scope>
    <source>
        <strain evidence="2">NRRL 25174</strain>
    </source>
</reference>
<gene>
    <name evidence="2" type="ORF">FBEOM_1703</name>
</gene>
<sequence>MTSSEDTLSVISLGEEPLGPAPEGYYVKDACPNDAEKFTFTCPYVNCDGWCRVHFAAQPALQRHAKASKHDTRWLCQDVECEQYDVVFETSALFYPHVPHSSGHKDWRGENEIAYDTDSAFTPSLIQSTKEDDVFGPVSAEPYVCNEPCCRHYRTDYKGKSEFIRHADTCAHQFAANLNKALLSSIPTLSALRAEQEALRSFRCTSPGCDEHGTVFKHANAFFRHLKDDKHRSGWSVNFDDEDLDYSSDRDALPGIQFYAGGKKGRCINKKCPRYRFQFDSYTAMKKHSRSFGHALTEQDLHSTDAEDSGEEAWKKSDVHGMDVAENGLFWKCTKQGCKKFNVVIRGLGNAKSHFGSAAHLEAAEELNEIVSSSEESFEHLEGMEYSKDDDVWTCVKRGCKRFNKVIQHFGHAKRHAVSDNHALAEEPDYSDENLEGMEYSREEGVWTCIKPGCKRINAIFQHHSQARKHVSAKFHALAEEPSLEDALEDIDGMMVLEGETAYICVKFGCRGSGKIYSNVRAAKLHANAGPHMRAGEMLASTPTQSAMGLFTTPKRTPQVLLPTPMDTDESTIFATPGSPSAGRGINHASYPASTPQKSTATQAPMTIRLQRSSLTKPSTDKRQMDLENKNRVLEARVAKLEMQMGQVLRLQSPQNQHNVQNEQTSQVQQTPGLFQQLPEAIRPSNTSCARVEGLSRFVRAAFRPKMPRPENEDEL</sequence>
<dbReference type="InterPro" id="IPR013087">
    <property type="entry name" value="Znf_C2H2_type"/>
</dbReference>
<evidence type="ECO:0000313" key="2">
    <source>
        <dbReference type="EMBL" id="KAF4344309.1"/>
    </source>
</evidence>
<dbReference type="OrthoDB" id="4868114at2759"/>
<dbReference type="Proteomes" id="UP000730481">
    <property type="component" value="Unassembled WGS sequence"/>
</dbReference>
<name>A0A9P5E3S1_9HYPO</name>
<reference evidence="2" key="1">
    <citation type="journal article" date="2017" name="Mycologia">
        <title>Fusarium algeriense, sp. nov., a novel toxigenic crown rot pathogen of durum wheat from Algeria is nested in the Fusarium burgessii species complex.</title>
        <authorList>
            <person name="Laraba I."/>
            <person name="Keddad A."/>
            <person name="Boureghda H."/>
            <person name="Abdallah N."/>
            <person name="Vaughan M.M."/>
            <person name="Proctor R.H."/>
            <person name="Busman M."/>
            <person name="O'Donnell K."/>
        </authorList>
    </citation>
    <scope>NUCLEOTIDE SEQUENCE</scope>
    <source>
        <strain evidence="2">NRRL 25174</strain>
    </source>
</reference>
<dbReference type="SMART" id="SM00355">
    <property type="entry name" value="ZnF_C2H2"/>
    <property type="match status" value="5"/>
</dbReference>
<accession>A0A9P5E3S1</accession>
<organism evidence="2 3">
    <name type="scientific">Fusarium beomiforme</name>
    <dbReference type="NCBI Taxonomy" id="44412"/>
    <lineage>
        <taxon>Eukaryota</taxon>
        <taxon>Fungi</taxon>
        <taxon>Dikarya</taxon>
        <taxon>Ascomycota</taxon>
        <taxon>Pezizomycotina</taxon>
        <taxon>Sordariomycetes</taxon>
        <taxon>Hypocreomycetidae</taxon>
        <taxon>Hypocreales</taxon>
        <taxon>Nectriaceae</taxon>
        <taxon>Fusarium</taxon>
        <taxon>Fusarium burgessii species complex</taxon>
    </lineage>
</organism>
<evidence type="ECO:0000259" key="1">
    <source>
        <dbReference type="PROSITE" id="PS00028"/>
    </source>
</evidence>
<proteinExistence type="predicted"/>
<evidence type="ECO:0000313" key="3">
    <source>
        <dbReference type="Proteomes" id="UP000730481"/>
    </source>
</evidence>
<protein>
    <recommendedName>
        <fullName evidence="1">C2H2-type domain-containing protein</fullName>
    </recommendedName>
</protein>
<comment type="caution">
    <text evidence="2">The sequence shown here is derived from an EMBL/GenBank/DDBJ whole genome shotgun (WGS) entry which is preliminary data.</text>
</comment>
<dbReference type="PROSITE" id="PS00028">
    <property type="entry name" value="ZINC_FINGER_C2H2_1"/>
    <property type="match status" value="1"/>
</dbReference>